<dbReference type="Pfam" id="PF07715">
    <property type="entry name" value="Plug"/>
    <property type="match status" value="1"/>
</dbReference>
<evidence type="ECO:0000313" key="8">
    <source>
        <dbReference type="EMBL" id="AEF03053.1"/>
    </source>
</evidence>
<dbReference type="Gene3D" id="2.40.170.20">
    <property type="entry name" value="TonB-dependent receptor, beta-barrel domain"/>
    <property type="match status" value="1"/>
</dbReference>
<dbReference type="OrthoDB" id="8727862at2"/>
<evidence type="ECO:0000256" key="4">
    <source>
        <dbReference type="RuleBase" id="RU003357"/>
    </source>
</evidence>
<dbReference type="InterPro" id="IPR036942">
    <property type="entry name" value="Beta-barrel_TonB_sf"/>
</dbReference>
<name>F5Z7L0_ALTNA</name>
<dbReference type="InterPro" id="IPR000531">
    <property type="entry name" value="Beta-barrel_TonB"/>
</dbReference>
<dbReference type="EMBL" id="CP002339">
    <property type="protein sequence ID" value="AEF03053.1"/>
    <property type="molecule type" value="Genomic_DNA"/>
</dbReference>
<feature type="signal peptide" evidence="5">
    <location>
        <begin position="1"/>
        <end position="26"/>
    </location>
</feature>
<keyword evidence="3" id="KW-0998">Cell outer membrane</keyword>
<dbReference type="Proteomes" id="UP000000683">
    <property type="component" value="Chromosome"/>
</dbReference>
<dbReference type="PANTHER" id="PTHR40980:SF3">
    <property type="entry name" value="TONB-DEPENDENT RECEPTOR-LIKE BETA-BARREL DOMAIN-CONTAINING PROTEIN"/>
    <property type="match status" value="1"/>
</dbReference>
<accession>F5Z7L0</accession>
<dbReference type="NCBIfam" id="TIGR01782">
    <property type="entry name" value="TonB-Xanth-Caul"/>
    <property type="match status" value="1"/>
</dbReference>
<dbReference type="Pfam" id="PF00593">
    <property type="entry name" value="TonB_dep_Rec_b-barrel"/>
    <property type="match status" value="1"/>
</dbReference>
<keyword evidence="2 4" id="KW-0472">Membrane</keyword>
<dbReference type="InterPro" id="IPR012910">
    <property type="entry name" value="Plug_dom"/>
</dbReference>
<organism evidence="8 9">
    <name type="scientific">Alteromonas naphthalenivorans</name>
    <dbReference type="NCBI Taxonomy" id="715451"/>
    <lineage>
        <taxon>Bacteria</taxon>
        <taxon>Pseudomonadati</taxon>
        <taxon>Pseudomonadota</taxon>
        <taxon>Gammaproteobacteria</taxon>
        <taxon>Alteromonadales</taxon>
        <taxon>Alteromonadaceae</taxon>
        <taxon>Alteromonas/Salinimonas group</taxon>
        <taxon>Alteromonas</taxon>
    </lineage>
</organism>
<dbReference type="AlphaFoldDB" id="F5Z7L0"/>
<feature type="chain" id="PRO_5003330326" evidence="5">
    <location>
        <begin position="27"/>
        <end position="1038"/>
    </location>
</feature>
<dbReference type="KEGG" id="alt:ambt_07625"/>
<dbReference type="PANTHER" id="PTHR40980">
    <property type="entry name" value="PLUG DOMAIN-CONTAINING PROTEIN"/>
    <property type="match status" value="1"/>
</dbReference>
<keyword evidence="4" id="KW-0798">TonB box</keyword>
<proteinExistence type="inferred from homology"/>
<feature type="domain" description="TonB-dependent receptor-like beta-barrel" evidence="6">
    <location>
        <begin position="493"/>
        <end position="1005"/>
    </location>
</feature>
<reference evidence="8 9" key="1">
    <citation type="journal article" date="2011" name="J. Bacteriol.">
        <title>Complete genome sequence of the polycyclic aromatic hydrocarbon-degrading bacterium Alteromonas sp. strain SN2.</title>
        <authorList>
            <person name="Jin H.M."/>
            <person name="Jeong H."/>
            <person name="Moon E.J."/>
            <person name="Math R.K."/>
            <person name="Lee K."/>
            <person name="Kim H.J."/>
            <person name="Jeon C.O."/>
            <person name="Oh T.K."/>
            <person name="Kim J.F."/>
        </authorList>
    </citation>
    <scope>NUCLEOTIDE SEQUENCE [LARGE SCALE GENOMIC DNA]</scope>
    <source>
        <strain evidence="9">JCM 17741 / KACC 18427 / KCTC 11700BP / SN2</strain>
    </source>
</reference>
<protein>
    <submittedName>
        <fullName evidence="8">TonB-dependent receptor</fullName>
    </submittedName>
</protein>
<dbReference type="eggNOG" id="COG1629">
    <property type="taxonomic scope" value="Bacteria"/>
</dbReference>
<evidence type="ECO:0000313" key="9">
    <source>
        <dbReference type="Proteomes" id="UP000000683"/>
    </source>
</evidence>
<keyword evidence="5" id="KW-0732">Signal</keyword>
<dbReference type="InterPro" id="IPR010104">
    <property type="entry name" value="TonB_rcpt_bac"/>
</dbReference>
<dbReference type="Gene3D" id="2.170.130.10">
    <property type="entry name" value="TonB-dependent receptor, plug domain"/>
    <property type="match status" value="1"/>
</dbReference>
<dbReference type="GO" id="GO:0009279">
    <property type="term" value="C:cell outer membrane"/>
    <property type="evidence" value="ECO:0007669"/>
    <property type="project" value="UniProtKB-SubCell"/>
</dbReference>
<dbReference type="InterPro" id="IPR037066">
    <property type="entry name" value="Plug_dom_sf"/>
</dbReference>
<dbReference type="HOGENOM" id="CLU_006935_2_0_6"/>
<evidence type="ECO:0000259" key="7">
    <source>
        <dbReference type="Pfam" id="PF07715"/>
    </source>
</evidence>
<keyword evidence="9" id="KW-1185">Reference proteome</keyword>
<sequence length="1038" mass="113856">MRTFKIKPIMVALVSSGLAFTLPTYAQQTQEDTIDEVSESAINSNNQSGSQLTGEDIPVNDISEETLERIEVRGFSTSLIQSLNQKRFSDTVSEQISADDLGGLPDVSMADALTRLPGISAVRTGGQAAEINIRGLAGDFVFSTLNGREQVSTSGSRAIEFDQYPSELITEASVYKSPKASLIEGGIAGTVELKTASPLVMEEQHKFSANMRGMYNDRASEISDASEFGHRLSFSYQGKFMDDTVGLSLGYARLFQPSVSTQFVGLAYNGAVDVDGIEGDNDRAGTDCPECELISEGFEIQHKGGEQTRDGYVAAIEWAPLENFTLKADAFISKFDSEEFARGYRVKLGGITAGITNPVVVNNSVIGGTFSRTDSSFTRVELVNDDNQDFDSVENFGINADWEISADLSVQFDVSRSTAKSDFRNGLLWSLVSEDANAVSPVFDENVQISYLLNGNNLPDLAFNQADAFSDIDRVMVSKYGIYPFVNKDELDAYKVDFQYFVDMPIVTGLEFGYRYSDREYSNDRSVFEYGNDSAFSASEPPLRLTDDMVEQVDWAGDFSYFPSYLSVDLNSALNAWFPSGYPQPVQTWGAGAAGVINGPGTGPSTSWTMQESGQVFETVNSAYLMAGLSTEIAGMPVTGNVGVRYVKTKQSSTTYQRATSLITDPETGVTVEVSDPTAGAQNITDDAGLINNFYRFTTLTHEYDDVLPSINLNFALTDNTQLRVAAAKVMGRAPINRFAANASTTVETVTAVQDRDSGEVTLSQPTAKVNGNATNSPYLEPFYATQYDISWEYYFEDTEGALILAAFYKDIESFIEEINIEPYDFSGNGIAVPASVQVPVYLEPEFVGQEAELSRDADGNPIFVTVPTENGSYSTAVNNAEGGYIRGVEIAYTEIYSMLPSFWSGLGVTASYSYTESEIQRTLSSSVYSDSLPGLSENVATVTLFWEYEGFETRLSGRYRDFFVSEQVAVNDQTVNFDSELVVDYQASYEINDNWSVLFQVNNVTDEPTKSYFTSSEQTGTIQFFGTQYYLGMTYQL</sequence>
<dbReference type="SUPFAM" id="SSF56935">
    <property type="entry name" value="Porins"/>
    <property type="match status" value="1"/>
</dbReference>
<keyword evidence="8" id="KW-0675">Receptor</keyword>
<comment type="subcellular location">
    <subcellularLocation>
        <location evidence="1 4">Cell outer membrane</location>
    </subcellularLocation>
</comment>
<gene>
    <name evidence="8" type="ordered locus">ambt_07625</name>
</gene>
<dbReference type="eggNOG" id="COG4206">
    <property type="taxonomic scope" value="Bacteria"/>
</dbReference>
<evidence type="ECO:0000256" key="3">
    <source>
        <dbReference type="ARBA" id="ARBA00023237"/>
    </source>
</evidence>
<evidence type="ECO:0000256" key="1">
    <source>
        <dbReference type="ARBA" id="ARBA00004442"/>
    </source>
</evidence>
<comment type="similarity">
    <text evidence="4">Belongs to the TonB-dependent receptor family.</text>
</comment>
<evidence type="ECO:0000259" key="6">
    <source>
        <dbReference type="Pfam" id="PF00593"/>
    </source>
</evidence>
<feature type="domain" description="TonB-dependent receptor plug" evidence="7">
    <location>
        <begin position="93"/>
        <end position="189"/>
    </location>
</feature>
<evidence type="ECO:0000256" key="2">
    <source>
        <dbReference type="ARBA" id="ARBA00023136"/>
    </source>
</evidence>
<evidence type="ECO:0000256" key="5">
    <source>
        <dbReference type="SAM" id="SignalP"/>
    </source>
</evidence>
<dbReference type="RefSeq" id="WP_013783991.1">
    <property type="nucleotide sequence ID" value="NC_015554.1"/>
</dbReference>